<dbReference type="EMBL" id="MFUG01000008">
    <property type="protein sequence ID" value="OGI76143.1"/>
    <property type="molecule type" value="Genomic_DNA"/>
</dbReference>
<dbReference type="EC" id="2.3.1.234" evidence="1"/>
<evidence type="ECO:0000259" key="3">
    <source>
        <dbReference type="Pfam" id="PF00814"/>
    </source>
</evidence>
<feature type="domain" description="Gcp-like" evidence="3">
    <location>
        <begin position="30"/>
        <end position="88"/>
    </location>
</feature>
<reference evidence="4 5" key="1">
    <citation type="journal article" date="2016" name="Nat. Commun.">
        <title>Thousands of microbial genomes shed light on interconnected biogeochemical processes in an aquifer system.</title>
        <authorList>
            <person name="Anantharaman K."/>
            <person name="Brown C.T."/>
            <person name="Hug L.A."/>
            <person name="Sharon I."/>
            <person name="Castelle C.J."/>
            <person name="Probst A.J."/>
            <person name="Thomas B.C."/>
            <person name="Singh A."/>
            <person name="Wilkins M.J."/>
            <person name="Karaoz U."/>
            <person name="Brodie E.L."/>
            <person name="Williams K.H."/>
            <person name="Hubbard S.S."/>
            <person name="Banfield J.F."/>
        </authorList>
    </citation>
    <scope>NUCLEOTIDE SEQUENCE [LARGE SCALE GENOMIC DNA]</scope>
</reference>
<feature type="domain" description="Gcp-like" evidence="3">
    <location>
        <begin position="259"/>
        <end position="382"/>
    </location>
</feature>
<keyword evidence="1" id="KW-0819">tRNA processing</keyword>
<dbReference type="Pfam" id="PF00814">
    <property type="entry name" value="TsaD"/>
    <property type="match status" value="3"/>
</dbReference>
<name>A0A1F6W2J1_9BACT</name>
<feature type="binding site" evidence="1">
    <location>
        <begin position="177"/>
        <end position="181"/>
    </location>
    <ligand>
        <name>substrate</name>
    </ligand>
</feature>
<dbReference type="Gene3D" id="3.30.420.40">
    <property type="match status" value="3"/>
</dbReference>
<dbReference type="InterPro" id="IPR043129">
    <property type="entry name" value="ATPase_NBD"/>
</dbReference>
<dbReference type="AlphaFoldDB" id="A0A1F6W2J1"/>
<evidence type="ECO:0000313" key="4">
    <source>
        <dbReference type="EMBL" id="OGI76143.1"/>
    </source>
</evidence>
<comment type="function">
    <text evidence="1">Required for the formation of a threonylcarbamoyl group on adenosine at position 37 (t(6)A37) in tRNAs that read codons beginning with adenine. Is involved in the transfer of the threonylcarbamoyl moiety of threonylcarbamoyl-AMP (TC-AMP) to the N6 group of A37, together with TsaE and TsaB. TsaD likely plays a direct catalytic role in this reaction.</text>
</comment>
<accession>A0A1F6W2J1</accession>
<dbReference type="SUPFAM" id="SSF53067">
    <property type="entry name" value="Actin-like ATPase domain"/>
    <property type="match status" value="3"/>
</dbReference>
<dbReference type="InterPro" id="IPR000905">
    <property type="entry name" value="Gcp-like_dom"/>
</dbReference>
<keyword evidence="1" id="KW-0963">Cytoplasm</keyword>
<dbReference type="GO" id="GO:0005737">
    <property type="term" value="C:cytoplasm"/>
    <property type="evidence" value="ECO:0007669"/>
    <property type="project" value="UniProtKB-SubCell"/>
</dbReference>
<keyword evidence="1" id="KW-0408">Iron</keyword>
<feature type="binding site" evidence="1">
    <location>
        <position position="148"/>
    </location>
    <ligand>
        <name>Fe cation</name>
        <dbReference type="ChEBI" id="CHEBI:24875"/>
    </ligand>
</feature>
<feature type="binding site" evidence="1">
    <location>
        <position position="349"/>
    </location>
    <ligand>
        <name>substrate</name>
    </ligand>
</feature>
<keyword evidence="1" id="KW-0012">Acyltransferase</keyword>
<organism evidence="4 5">
    <name type="scientific">Candidatus Nomurabacteria bacterium RIFCSPHIGHO2_02_FULL_42_19</name>
    <dbReference type="NCBI Taxonomy" id="1801756"/>
    <lineage>
        <taxon>Bacteria</taxon>
        <taxon>Candidatus Nomuraibacteriota</taxon>
    </lineage>
</organism>
<evidence type="ECO:0000256" key="2">
    <source>
        <dbReference type="SAM" id="MobiDB-lite"/>
    </source>
</evidence>
<feature type="binding site" evidence="1">
    <location>
        <position position="210"/>
    </location>
    <ligand>
        <name>substrate</name>
    </ligand>
</feature>
<dbReference type="HAMAP" id="MF_01445">
    <property type="entry name" value="TsaD"/>
    <property type="match status" value="1"/>
</dbReference>
<evidence type="ECO:0000313" key="5">
    <source>
        <dbReference type="Proteomes" id="UP000179275"/>
    </source>
</evidence>
<dbReference type="GO" id="GO:0002949">
    <property type="term" value="P:tRNA threonylcarbamoyladenosine modification"/>
    <property type="evidence" value="ECO:0007669"/>
    <property type="project" value="UniProtKB-UniRule"/>
</dbReference>
<keyword evidence="1" id="KW-0808">Transferase</keyword>
<dbReference type="Proteomes" id="UP000179275">
    <property type="component" value="Unassembled WGS sequence"/>
</dbReference>
<dbReference type="InterPro" id="IPR022450">
    <property type="entry name" value="TsaD"/>
</dbReference>
<proteinExistence type="inferred from homology"/>
<feature type="region of interest" description="Disordered" evidence="2">
    <location>
        <begin position="86"/>
        <end position="108"/>
    </location>
</feature>
<dbReference type="PANTHER" id="PTHR11735">
    <property type="entry name" value="TRNA N6-ADENOSINE THREONYLCARBAMOYLTRANSFERASE"/>
    <property type="match status" value="1"/>
</dbReference>
<comment type="catalytic activity">
    <reaction evidence="1">
        <text>L-threonylcarbamoyladenylate + adenosine(37) in tRNA = N(6)-L-threonylcarbamoyladenosine(37) in tRNA + AMP + H(+)</text>
        <dbReference type="Rhea" id="RHEA:37059"/>
        <dbReference type="Rhea" id="RHEA-COMP:10162"/>
        <dbReference type="Rhea" id="RHEA-COMP:10163"/>
        <dbReference type="ChEBI" id="CHEBI:15378"/>
        <dbReference type="ChEBI" id="CHEBI:73682"/>
        <dbReference type="ChEBI" id="CHEBI:74411"/>
        <dbReference type="ChEBI" id="CHEBI:74418"/>
        <dbReference type="ChEBI" id="CHEBI:456215"/>
        <dbReference type="EC" id="2.3.1.234"/>
    </reaction>
</comment>
<feature type="binding site" evidence="1">
    <location>
        <position position="223"/>
    </location>
    <ligand>
        <name>substrate</name>
    </ligand>
</feature>
<gene>
    <name evidence="1" type="primary">tsaD</name>
    <name evidence="4" type="ORF">A3C67_01915</name>
</gene>
<feature type="binding site" evidence="1">
    <location>
        <position position="376"/>
    </location>
    <ligand>
        <name>Fe cation</name>
        <dbReference type="ChEBI" id="CHEBI:24875"/>
    </ligand>
</feature>
<comment type="caution">
    <text evidence="4">The sequence shown here is derived from an EMBL/GenBank/DDBJ whole genome shotgun (WGS) entry which is preliminary data.</text>
</comment>
<feature type="binding site" evidence="1">
    <location>
        <position position="152"/>
    </location>
    <ligand>
        <name>Fe cation</name>
        <dbReference type="ChEBI" id="CHEBI:24875"/>
    </ligand>
</feature>
<dbReference type="PANTHER" id="PTHR11735:SF6">
    <property type="entry name" value="TRNA N6-ADENOSINE THREONYLCARBAMOYLTRANSFERASE, MITOCHONDRIAL"/>
    <property type="match status" value="1"/>
</dbReference>
<feature type="domain" description="Gcp-like" evidence="3">
    <location>
        <begin position="110"/>
        <end position="247"/>
    </location>
</feature>
<comment type="caution">
    <text evidence="1">Lacks conserved residue(s) required for the propagation of feature annotation.</text>
</comment>
<evidence type="ECO:0000256" key="1">
    <source>
        <dbReference type="HAMAP-Rule" id="MF_01445"/>
    </source>
</evidence>
<sequence length="410" mass="44931">MRILSIETSCDDTGLTIFEATGGIQNASFKILADNLSSQVKIHVPYGGVYPMLAKREHIKNLPTMLEKTLREAGLKSSPDAFAQSLGPSLRSATPSQKHTGSERKNTPPVDLIAVTYGPGLPPCLWAGITFTQELAKKWKVGVVPVNHMEGHVLSVFGKNEGKFKVTKLKTPILSLLVSGGHTQLVLTKKWMQYEIIGETLDDAVGEAFDKVARMLGLPYPGGPHISKLAEEARILHERGLASATARARANFQQKIMGAESGQNSGFALPRPMLYTKNFDFSFSGLKTAVLYKIRDLKKAGRKLTTELTTELALEFENAVVECLVYKTAKAIEKYKIKTLIVAGGVAANKHLRSEIKKIARQDLAILFPTMELARDNSVMIGIAGYLNYIKNKKKTGRPESIKATGKLRL</sequence>
<comment type="subcellular location">
    <subcellularLocation>
        <location evidence="1">Cytoplasm</location>
    </subcellularLocation>
</comment>
<protein>
    <recommendedName>
        <fullName evidence="1">tRNA N6-adenosine threonylcarbamoyltransferase</fullName>
        <ecNumber evidence="1">2.3.1.234</ecNumber>
    </recommendedName>
    <alternativeName>
        <fullName evidence="1">N6-L-threonylcarbamoyladenine synthase</fullName>
        <shortName evidence="1">t(6)A synthase</shortName>
    </alternativeName>
    <alternativeName>
        <fullName evidence="1">t(6)A37 threonylcarbamoyladenosine biosynthesis protein TsaD</fullName>
    </alternativeName>
    <alternativeName>
        <fullName evidence="1">tRNA threonylcarbamoyladenosine biosynthesis protein TsaD</fullName>
    </alternativeName>
</protein>
<dbReference type="GO" id="GO:0061711">
    <property type="term" value="F:tRNA N(6)-L-threonylcarbamoyladenine synthase activity"/>
    <property type="evidence" value="ECO:0007669"/>
    <property type="project" value="UniProtKB-EC"/>
</dbReference>
<comment type="cofactor">
    <cofactor evidence="1">
        <name>Fe(2+)</name>
        <dbReference type="ChEBI" id="CHEBI:29033"/>
    </cofactor>
    <text evidence="1">Binds 1 Fe(2+) ion per subunit.</text>
</comment>
<comment type="similarity">
    <text evidence="1">Belongs to the KAE1 / TsaD family.</text>
</comment>
<dbReference type="GO" id="GO:0005506">
    <property type="term" value="F:iron ion binding"/>
    <property type="evidence" value="ECO:0007669"/>
    <property type="project" value="UniProtKB-UniRule"/>
</dbReference>
<dbReference type="STRING" id="1801756.A3C67_01915"/>
<keyword evidence="1" id="KW-0479">Metal-binding</keyword>